<gene>
    <name evidence="3" type="ORF">DdX_18159</name>
</gene>
<dbReference type="PANTHER" id="PTHR31061">
    <property type="entry name" value="LD22376P"/>
    <property type="match status" value="1"/>
</dbReference>
<organism evidence="3 4">
    <name type="scientific">Ditylenchus destructor</name>
    <dbReference type="NCBI Taxonomy" id="166010"/>
    <lineage>
        <taxon>Eukaryota</taxon>
        <taxon>Metazoa</taxon>
        <taxon>Ecdysozoa</taxon>
        <taxon>Nematoda</taxon>
        <taxon>Chromadorea</taxon>
        <taxon>Rhabditida</taxon>
        <taxon>Tylenchina</taxon>
        <taxon>Tylenchomorpha</taxon>
        <taxon>Sphaerularioidea</taxon>
        <taxon>Anguinidae</taxon>
        <taxon>Anguininae</taxon>
        <taxon>Ditylenchus</taxon>
    </lineage>
</organism>
<name>A0AAD4MKS2_9BILA</name>
<feature type="transmembrane region" description="Helical" evidence="2">
    <location>
        <begin position="79"/>
        <end position="100"/>
    </location>
</feature>
<keyword evidence="2" id="KW-0812">Transmembrane</keyword>
<evidence type="ECO:0000313" key="3">
    <source>
        <dbReference type="EMBL" id="KAI1698009.1"/>
    </source>
</evidence>
<keyword evidence="2" id="KW-1133">Transmembrane helix</keyword>
<protein>
    <submittedName>
        <fullName evidence="3">Heparan-alpha-glucosaminide N-acetyltransferase</fullName>
    </submittedName>
</protein>
<comment type="caution">
    <text evidence="3">The sequence shown here is derived from an EMBL/GenBank/DDBJ whole genome shotgun (WGS) entry which is preliminary data.</text>
</comment>
<evidence type="ECO:0000313" key="4">
    <source>
        <dbReference type="Proteomes" id="UP001201812"/>
    </source>
</evidence>
<dbReference type="Proteomes" id="UP001201812">
    <property type="component" value="Unassembled WGS sequence"/>
</dbReference>
<dbReference type="AlphaFoldDB" id="A0AAD4MKS2"/>
<evidence type="ECO:0000256" key="2">
    <source>
        <dbReference type="SAM" id="Phobius"/>
    </source>
</evidence>
<keyword evidence="4" id="KW-1185">Reference proteome</keyword>
<proteinExistence type="predicted"/>
<keyword evidence="2" id="KW-0472">Membrane</keyword>
<feature type="region of interest" description="Disordered" evidence="1">
    <location>
        <begin position="1"/>
        <end position="38"/>
    </location>
</feature>
<sequence>MSANSEEKAAAVPDLDIEKCRNDDSVPDPPLPQAMPNQSRQRFPALDIFRGVTLCAMCLAINPDIRFGGLFVHAKWNGFTISDLILPSFIFIMGCAVSFAERRLKAM</sequence>
<accession>A0AAD4MKS2</accession>
<evidence type="ECO:0000256" key="1">
    <source>
        <dbReference type="SAM" id="MobiDB-lite"/>
    </source>
</evidence>
<dbReference type="EMBL" id="JAKKPZ010000240">
    <property type="protein sequence ID" value="KAI1698009.1"/>
    <property type="molecule type" value="Genomic_DNA"/>
</dbReference>
<dbReference type="PANTHER" id="PTHR31061:SF24">
    <property type="entry name" value="LD22376P"/>
    <property type="match status" value="1"/>
</dbReference>
<reference evidence="3" key="1">
    <citation type="submission" date="2022-01" db="EMBL/GenBank/DDBJ databases">
        <title>Genome Sequence Resource for Two Populations of Ditylenchus destructor, the Migratory Endoparasitic Phytonematode.</title>
        <authorList>
            <person name="Zhang H."/>
            <person name="Lin R."/>
            <person name="Xie B."/>
        </authorList>
    </citation>
    <scope>NUCLEOTIDE SEQUENCE</scope>
    <source>
        <strain evidence="3">BazhouSP</strain>
    </source>
</reference>